<comment type="caution">
    <text evidence="2">The sequence shown here is derived from an EMBL/GenBank/DDBJ whole genome shotgun (WGS) entry which is preliminary data.</text>
</comment>
<evidence type="ECO:0000259" key="1">
    <source>
        <dbReference type="Pfam" id="PF04233"/>
    </source>
</evidence>
<dbReference type="EMBL" id="CAWVOH010000001">
    <property type="protein sequence ID" value="CAK8054125.1"/>
    <property type="molecule type" value="Genomic_DNA"/>
</dbReference>
<sequence length="276" mass="31705">MNIRDQAYRFSKQQIRQDKRNTKVINKIVDENSKEFMQWWALFQSVYPEYDNTTNSQIPNHELVNMLDMYAIQHGLQPANVSNVDQLLDYASTVYSSVIASESITKINKSLHTDVSQTADLGQKIYKHVAEQLTDEEIKRSYDGRKWSDNVWSNQAQLRNDVSKAMRQAMLSGNNPMSYAKDLRKKFGVFKYQAERILRTEGARVSGKQQMRNIKASGFDYAEWVASAGACRYCMEMDGKRFKVSKYGSDPYVLPKHHNCRCAVVAADNPDDIIDG</sequence>
<organism evidence="2 3">
    <name type="scientific">Eupransor demetentiae</name>
    <dbReference type="NCBI Taxonomy" id="3109584"/>
    <lineage>
        <taxon>Bacteria</taxon>
        <taxon>Bacillati</taxon>
        <taxon>Bacillota</taxon>
        <taxon>Bacilli</taxon>
        <taxon>Lactobacillales</taxon>
        <taxon>Lactobacillaceae</taxon>
        <taxon>Eupransor</taxon>
    </lineage>
</organism>
<evidence type="ECO:0000313" key="2">
    <source>
        <dbReference type="EMBL" id="CAK8054125.1"/>
    </source>
</evidence>
<dbReference type="Pfam" id="PF04233">
    <property type="entry name" value="Phage_Mu_F"/>
    <property type="match status" value="1"/>
</dbReference>
<name>A0ABM9N4T2_9LACO</name>
<reference evidence="2 3" key="1">
    <citation type="submission" date="2024-01" db="EMBL/GenBank/DDBJ databases">
        <authorList>
            <person name="Botero Cardona J."/>
        </authorList>
    </citation>
    <scope>NUCLEOTIDE SEQUENCE [LARGE SCALE GENOMIC DNA]</scope>
    <source>
        <strain evidence="2 3">LMG 33000</strain>
    </source>
</reference>
<keyword evidence="3" id="KW-1185">Reference proteome</keyword>
<dbReference type="RefSeq" id="WP_349641667.1">
    <property type="nucleotide sequence ID" value="NZ_CAWVOH010000001.1"/>
</dbReference>
<protein>
    <submittedName>
        <fullName evidence="2">Contains phage Mu head morphogenesis gpF-like domain</fullName>
    </submittedName>
</protein>
<accession>A0ABM9N4T2</accession>
<feature type="domain" description="Phage head morphogenesis" evidence="1">
    <location>
        <begin position="161"/>
        <end position="264"/>
    </location>
</feature>
<dbReference type="NCBIfam" id="TIGR01641">
    <property type="entry name" value="phageSPP1_gp7"/>
    <property type="match status" value="1"/>
</dbReference>
<dbReference type="Proteomes" id="UP001314241">
    <property type="component" value="Unassembled WGS sequence"/>
</dbReference>
<proteinExistence type="predicted"/>
<dbReference type="InterPro" id="IPR006528">
    <property type="entry name" value="Phage_head_morphogenesis_dom"/>
</dbReference>
<evidence type="ECO:0000313" key="3">
    <source>
        <dbReference type="Proteomes" id="UP001314241"/>
    </source>
</evidence>
<gene>
    <name evidence="2" type="ORF">R54876_GBNLAHCA_00686</name>
</gene>